<dbReference type="eggNOG" id="KOG0084">
    <property type="taxonomic scope" value="Eukaryota"/>
</dbReference>
<comment type="similarity">
    <text evidence="1">Belongs to the small GTPase superfamily. Rab family.</text>
</comment>
<dbReference type="RefSeq" id="XP_003290474.1">
    <property type="nucleotide sequence ID" value="XM_003290426.1"/>
</dbReference>
<dbReference type="Pfam" id="PF00071">
    <property type="entry name" value="Ras"/>
    <property type="match status" value="1"/>
</dbReference>
<dbReference type="GO" id="GO:0005525">
    <property type="term" value="F:GTP binding"/>
    <property type="evidence" value="ECO:0007669"/>
    <property type="project" value="UniProtKB-KW"/>
</dbReference>
<dbReference type="InterPro" id="IPR001806">
    <property type="entry name" value="Small_GTPase"/>
</dbReference>
<dbReference type="SMART" id="SM00174">
    <property type="entry name" value="RHO"/>
    <property type="match status" value="1"/>
</dbReference>
<dbReference type="InterPro" id="IPR005225">
    <property type="entry name" value="Small_GTP-bd"/>
</dbReference>
<dbReference type="KEGG" id="dpp:DICPUDRAFT_37398"/>
<dbReference type="AlphaFoldDB" id="F0ZSS1"/>
<evidence type="ECO:0000313" key="6">
    <source>
        <dbReference type="Proteomes" id="UP000001064"/>
    </source>
</evidence>
<keyword evidence="4" id="KW-0449">Lipoprotein</keyword>
<dbReference type="VEuPathDB" id="AmoebaDB:DICPUDRAFT_37398"/>
<proteinExistence type="inferred from homology"/>
<keyword evidence="2" id="KW-0547">Nucleotide-binding</keyword>
<dbReference type="GeneID" id="10504821"/>
<evidence type="ECO:0000256" key="2">
    <source>
        <dbReference type="ARBA" id="ARBA00022741"/>
    </source>
</evidence>
<dbReference type="STRING" id="5786.F0ZSS1"/>
<dbReference type="PROSITE" id="PS51419">
    <property type="entry name" value="RAB"/>
    <property type="match status" value="1"/>
</dbReference>
<dbReference type="PRINTS" id="PR00449">
    <property type="entry name" value="RASTRNSFRMNG"/>
</dbReference>
<dbReference type="FunFam" id="3.40.50.300:FF:001808">
    <property type="entry name" value="Rab GTPase"/>
    <property type="match status" value="1"/>
</dbReference>
<sequence>MEKTIVKIILVGDLGVGKTSLTLRYTEDRFDSENSFILLDQDFKIKEFLFDRNVLRVYIWDTFGQEKFKTIGVSFYRGVNGTVLVFDITNRASFERCITFWFNEAKRYTRVNSEMVLIGTKLDLVEHKIAERAVSYEEAKSFADEMGIQYLETSSKYNLNVTQLYADLINGIVESQNVFEGNNHNYNKKNCIIN</sequence>
<keyword evidence="3" id="KW-0342">GTP-binding</keyword>
<dbReference type="NCBIfam" id="TIGR00231">
    <property type="entry name" value="small_GTP"/>
    <property type="match status" value="1"/>
</dbReference>
<evidence type="ECO:0000256" key="4">
    <source>
        <dbReference type="ARBA" id="ARBA00023288"/>
    </source>
</evidence>
<dbReference type="OrthoDB" id="9989112at2759"/>
<reference evidence="6" key="1">
    <citation type="journal article" date="2011" name="Genome Biol.">
        <title>Comparative genomics of the social amoebae Dictyostelium discoideum and Dictyostelium purpureum.</title>
        <authorList>
            <consortium name="US DOE Joint Genome Institute (JGI-PGF)"/>
            <person name="Sucgang R."/>
            <person name="Kuo A."/>
            <person name="Tian X."/>
            <person name="Salerno W."/>
            <person name="Parikh A."/>
            <person name="Feasley C.L."/>
            <person name="Dalin E."/>
            <person name="Tu H."/>
            <person name="Huang E."/>
            <person name="Barry K."/>
            <person name="Lindquist E."/>
            <person name="Shapiro H."/>
            <person name="Bruce D."/>
            <person name="Schmutz J."/>
            <person name="Salamov A."/>
            <person name="Fey P."/>
            <person name="Gaudet P."/>
            <person name="Anjard C."/>
            <person name="Babu M.M."/>
            <person name="Basu S."/>
            <person name="Bushmanova Y."/>
            <person name="van der Wel H."/>
            <person name="Katoh-Kurasawa M."/>
            <person name="Dinh C."/>
            <person name="Coutinho P.M."/>
            <person name="Saito T."/>
            <person name="Elias M."/>
            <person name="Schaap P."/>
            <person name="Kay R.R."/>
            <person name="Henrissat B."/>
            <person name="Eichinger L."/>
            <person name="Rivero F."/>
            <person name="Putnam N.H."/>
            <person name="West C.M."/>
            <person name="Loomis W.F."/>
            <person name="Chisholm R.L."/>
            <person name="Shaulsky G."/>
            <person name="Strassmann J.E."/>
            <person name="Queller D.C."/>
            <person name="Kuspa A."/>
            <person name="Grigoriev I.V."/>
        </authorList>
    </citation>
    <scope>NUCLEOTIDE SEQUENCE [LARGE SCALE GENOMIC DNA]</scope>
    <source>
        <strain evidence="6">QSDP1</strain>
    </source>
</reference>
<gene>
    <name evidence="5" type="ORF">DICPUDRAFT_37398</name>
</gene>
<dbReference type="InterPro" id="IPR050305">
    <property type="entry name" value="Small_GTPase_Rab"/>
</dbReference>
<evidence type="ECO:0000313" key="5">
    <source>
        <dbReference type="EMBL" id="EGC33004.1"/>
    </source>
</evidence>
<dbReference type="GO" id="GO:0006887">
    <property type="term" value="P:exocytosis"/>
    <property type="evidence" value="ECO:0000318"/>
    <property type="project" value="GO_Central"/>
</dbReference>
<dbReference type="OMA" id="HINFETR"/>
<dbReference type="GO" id="GO:0016020">
    <property type="term" value="C:membrane"/>
    <property type="evidence" value="ECO:0000318"/>
    <property type="project" value="GO_Central"/>
</dbReference>
<evidence type="ECO:0008006" key="7">
    <source>
        <dbReference type="Google" id="ProtNLM"/>
    </source>
</evidence>
<dbReference type="PROSITE" id="PS51420">
    <property type="entry name" value="RHO"/>
    <property type="match status" value="1"/>
</dbReference>
<dbReference type="Proteomes" id="UP000001064">
    <property type="component" value="Unassembled WGS sequence"/>
</dbReference>
<dbReference type="CDD" id="cd00154">
    <property type="entry name" value="Rab"/>
    <property type="match status" value="1"/>
</dbReference>
<dbReference type="GO" id="GO:0003924">
    <property type="term" value="F:GTPase activity"/>
    <property type="evidence" value="ECO:0000318"/>
    <property type="project" value="GO_Central"/>
</dbReference>
<dbReference type="SUPFAM" id="SSF52540">
    <property type="entry name" value="P-loop containing nucleoside triphosphate hydrolases"/>
    <property type="match status" value="1"/>
</dbReference>
<protein>
    <recommendedName>
        <fullName evidence="7">Rab GTPase</fullName>
    </recommendedName>
</protein>
<name>F0ZSS1_DICPU</name>
<dbReference type="PROSITE" id="PS51421">
    <property type="entry name" value="RAS"/>
    <property type="match status" value="1"/>
</dbReference>
<dbReference type="SMART" id="SM00173">
    <property type="entry name" value="RAS"/>
    <property type="match status" value="1"/>
</dbReference>
<dbReference type="InterPro" id="IPR027417">
    <property type="entry name" value="P-loop_NTPase"/>
</dbReference>
<dbReference type="EMBL" id="GL871163">
    <property type="protein sequence ID" value="EGC33004.1"/>
    <property type="molecule type" value="Genomic_DNA"/>
</dbReference>
<dbReference type="SMART" id="SM00175">
    <property type="entry name" value="RAB"/>
    <property type="match status" value="1"/>
</dbReference>
<dbReference type="PANTHER" id="PTHR47980">
    <property type="entry name" value="LD44762P"/>
    <property type="match status" value="1"/>
</dbReference>
<dbReference type="Gene3D" id="3.40.50.300">
    <property type="entry name" value="P-loop containing nucleotide triphosphate hydrolases"/>
    <property type="match status" value="1"/>
</dbReference>
<accession>F0ZSS1</accession>
<evidence type="ECO:0000256" key="1">
    <source>
        <dbReference type="ARBA" id="ARBA00006270"/>
    </source>
</evidence>
<dbReference type="InParanoid" id="F0ZSS1"/>
<evidence type="ECO:0000256" key="3">
    <source>
        <dbReference type="ARBA" id="ARBA00023134"/>
    </source>
</evidence>
<organism evidence="5 6">
    <name type="scientific">Dictyostelium purpureum</name>
    <name type="common">Slime mold</name>
    <dbReference type="NCBI Taxonomy" id="5786"/>
    <lineage>
        <taxon>Eukaryota</taxon>
        <taxon>Amoebozoa</taxon>
        <taxon>Evosea</taxon>
        <taxon>Eumycetozoa</taxon>
        <taxon>Dictyostelia</taxon>
        <taxon>Dictyosteliales</taxon>
        <taxon>Dictyosteliaceae</taxon>
        <taxon>Dictyostelium</taxon>
    </lineage>
</organism>
<keyword evidence="6" id="KW-1185">Reference proteome</keyword>